<keyword evidence="3" id="KW-0804">Transcription</keyword>
<evidence type="ECO:0000313" key="5">
    <source>
        <dbReference type="EMBL" id="MBE1506191.1"/>
    </source>
</evidence>
<dbReference type="PANTHER" id="PTHR33204">
    <property type="entry name" value="TRANSCRIPTIONAL REGULATOR, MARR FAMILY"/>
    <property type="match status" value="1"/>
</dbReference>
<name>A0ABR9ISK1_RHIVS</name>
<dbReference type="Pfam" id="PF01638">
    <property type="entry name" value="HxlR"/>
    <property type="match status" value="1"/>
</dbReference>
<dbReference type="PROSITE" id="PS51118">
    <property type="entry name" value="HTH_HXLR"/>
    <property type="match status" value="1"/>
</dbReference>
<dbReference type="SUPFAM" id="SSF46785">
    <property type="entry name" value="Winged helix' DNA-binding domain"/>
    <property type="match status" value="1"/>
</dbReference>
<keyword evidence="6" id="KW-1185">Reference proteome</keyword>
<dbReference type="Proteomes" id="UP000620262">
    <property type="component" value="Unassembled WGS sequence"/>
</dbReference>
<keyword evidence="1" id="KW-0805">Transcription regulation</keyword>
<dbReference type="InterPro" id="IPR002577">
    <property type="entry name" value="HTH_HxlR"/>
</dbReference>
<dbReference type="InterPro" id="IPR036390">
    <property type="entry name" value="WH_DNA-bd_sf"/>
</dbReference>
<proteinExistence type="predicted"/>
<dbReference type="InterPro" id="IPR036388">
    <property type="entry name" value="WH-like_DNA-bd_sf"/>
</dbReference>
<evidence type="ECO:0000256" key="3">
    <source>
        <dbReference type="ARBA" id="ARBA00023163"/>
    </source>
</evidence>
<evidence type="ECO:0000259" key="4">
    <source>
        <dbReference type="PROSITE" id="PS51118"/>
    </source>
</evidence>
<reference evidence="5 6" key="1">
    <citation type="submission" date="2020-10" db="EMBL/GenBank/DDBJ databases">
        <title>Sequencing the genomes of 1000 actinobacteria strains.</title>
        <authorList>
            <person name="Klenk H.-P."/>
        </authorList>
    </citation>
    <scope>NUCLEOTIDE SEQUENCE [LARGE SCALE GENOMIC DNA]</scope>
    <source>
        <strain evidence="5 6">DSM 7307</strain>
    </source>
</reference>
<organism evidence="5 6">
    <name type="scientific">Rhizobium viscosum</name>
    <name type="common">Arthrobacter viscosus</name>
    <dbReference type="NCBI Taxonomy" id="1673"/>
    <lineage>
        <taxon>Bacteria</taxon>
        <taxon>Pseudomonadati</taxon>
        <taxon>Pseudomonadota</taxon>
        <taxon>Alphaproteobacteria</taxon>
        <taxon>Hyphomicrobiales</taxon>
        <taxon>Rhizobiaceae</taxon>
        <taxon>Rhizobium/Agrobacterium group</taxon>
        <taxon>Rhizobium</taxon>
    </lineage>
</organism>
<evidence type="ECO:0000313" key="6">
    <source>
        <dbReference type="Proteomes" id="UP000620262"/>
    </source>
</evidence>
<accession>A0ABR9ISK1</accession>
<dbReference type="PANTHER" id="PTHR33204:SF39">
    <property type="entry name" value="TRANSCRIPTIONAL REGULATORY PROTEIN"/>
    <property type="match status" value="1"/>
</dbReference>
<protein>
    <submittedName>
        <fullName evidence="5">DNA-binding HxlR family transcriptional regulator</fullName>
    </submittedName>
</protein>
<dbReference type="EMBL" id="JADBEC010000001">
    <property type="protein sequence ID" value="MBE1506191.1"/>
    <property type="molecule type" value="Genomic_DNA"/>
</dbReference>
<keyword evidence="2 5" id="KW-0238">DNA-binding</keyword>
<comment type="caution">
    <text evidence="5">The sequence shown here is derived from an EMBL/GenBank/DDBJ whole genome shotgun (WGS) entry which is preliminary data.</text>
</comment>
<evidence type="ECO:0000256" key="2">
    <source>
        <dbReference type="ARBA" id="ARBA00023125"/>
    </source>
</evidence>
<dbReference type="Gene3D" id="1.10.10.10">
    <property type="entry name" value="Winged helix-like DNA-binding domain superfamily/Winged helix DNA-binding domain"/>
    <property type="match status" value="1"/>
</dbReference>
<feature type="domain" description="HTH hxlR-type" evidence="4">
    <location>
        <begin position="24"/>
        <end position="123"/>
    </location>
</feature>
<dbReference type="RefSeq" id="WP_192729930.1">
    <property type="nucleotide sequence ID" value="NZ_BAAAVL010000017.1"/>
</dbReference>
<sequence>MKPDNQEETAPCEVVDGCQQVRACDHISRMLARISDKWSLLVVRVLGHGPLRFNALRREVGEISQKVLASTLRELEENGFVSRTVTPTTPPQVEYALTDLGREFLGPVRGLAEWVVANSARMDEARAAYAKRRGLD</sequence>
<dbReference type="GO" id="GO:0003677">
    <property type="term" value="F:DNA binding"/>
    <property type="evidence" value="ECO:0007669"/>
    <property type="project" value="UniProtKB-KW"/>
</dbReference>
<evidence type="ECO:0000256" key="1">
    <source>
        <dbReference type="ARBA" id="ARBA00023015"/>
    </source>
</evidence>
<gene>
    <name evidence="5" type="ORF">H4W29_003372</name>
</gene>